<dbReference type="InterPro" id="IPR051908">
    <property type="entry name" value="Ribosomal_N-acetyltransferase"/>
</dbReference>
<keyword evidence="3" id="KW-1185">Reference proteome</keyword>
<dbReference type="Pfam" id="PF13302">
    <property type="entry name" value="Acetyltransf_3"/>
    <property type="match status" value="1"/>
</dbReference>
<gene>
    <name evidence="2" type="ORF">GCM10009613_38000</name>
</gene>
<organism evidence="2 3">
    <name type="scientific">Pseudonocardia kongjuensis</name>
    <dbReference type="NCBI Taxonomy" id="102227"/>
    <lineage>
        <taxon>Bacteria</taxon>
        <taxon>Bacillati</taxon>
        <taxon>Actinomycetota</taxon>
        <taxon>Actinomycetes</taxon>
        <taxon>Pseudonocardiales</taxon>
        <taxon>Pseudonocardiaceae</taxon>
        <taxon>Pseudonocardia</taxon>
    </lineage>
</organism>
<dbReference type="PROSITE" id="PS51186">
    <property type="entry name" value="GNAT"/>
    <property type="match status" value="1"/>
</dbReference>
<evidence type="ECO:0000259" key="1">
    <source>
        <dbReference type="PROSITE" id="PS51186"/>
    </source>
</evidence>
<comment type="caution">
    <text evidence="2">The sequence shown here is derived from an EMBL/GenBank/DDBJ whole genome shotgun (WGS) entry which is preliminary data.</text>
</comment>
<feature type="domain" description="N-acetyltransferase" evidence="1">
    <location>
        <begin position="27"/>
        <end position="197"/>
    </location>
</feature>
<protein>
    <submittedName>
        <fullName evidence="2">GNAT family N-acetyltransferase</fullName>
    </submittedName>
</protein>
<dbReference type="Proteomes" id="UP001501414">
    <property type="component" value="Unassembled WGS sequence"/>
</dbReference>
<proteinExistence type="predicted"/>
<dbReference type="PANTHER" id="PTHR43441">
    <property type="entry name" value="RIBOSOMAL-PROTEIN-SERINE ACETYLTRANSFERASE"/>
    <property type="match status" value="1"/>
</dbReference>
<dbReference type="InterPro" id="IPR000182">
    <property type="entry name" value="GNAT_dom"/>
</dbReference>
<dbReference type="Gene3D" id="3.40.630.30">
    <property type="match status" value="1"/>
</dbReference>
<accession>A0ABN1XY37</accession>
<sequence>MDRLPAPIDPVPDPWPPRGLVLRTPRLELRPDDDGSVRELVTMLHATGVHPASEMPFAVPWTDADPRYLGRGVAQYFWSERARTGPESWALHLVVRRAGRVIGLQSLTADRFGLLRGVHTGSYLGIRYQGAGYGTEMRAAVLAFAFDHLGATTARSDYVEGNGASATVSHRLGYRADGTSLNAARGVREVQHRLLLTPAEFVRPGWEPVVEGYTGELAGFLGAEPPRGG</sequence>
<dbReference type="SUPFAM" id="SSF55729">
    <property type="entry name" value="Acyl-CoA N-acyltransferases (Nat)"/>
    <property type="match status" value="1"/>
</dbReference>
<reference evidence="2 3" key="1">
    <citation type="journal article" date="2019" name="Int. J. Syst. Evol. Microbiol.">
        <title>The Global Catalogue of Microorganisms (GCM) 10K type strain sequencing project: providing services to taxonomists for standard genome sequencing and annotation.</title>
        <authorList>
            <consortium name="The Broad Institute Genomics Platform"/>
            <consortium name="The Broad Institute Genome Sequencing Center for Infectious Disease"/>
            <person name="Wu L."/>
            <person name="Ma J."/>
        </authorList>
    </citation>
    <scope>NUCLEOTIDE SEQUENCE [LARGE SCALE GENOMIC DNA]</scope>
    <source>
        <strain evidence="2 3">JCM 11896</strain>
    </source>
</reference>
<dbReference type="PANTHER" id="PTHR43441:SF11">
    <property type="entry name" value="RIBOSOMAL-PROTEIN-SERINE ACETYLTRANSFERASE"/>
    <property type="match status" value="1"/>
</dbReference>
<evidence type="ECO:0000313" key="2">
    <source>
        <dbReference type="EMBL" id="GAA1392663.1"/>
    </source>
</evidence>
<name>A0ABN1XY37_9PSEU</name>
<dbReference type="InterPro" id="IPR016181">
    <property type="entry name" value="Acyl_CoA_acyltransferase"/>
</dbReference>
<dbReference type="EMBL" id="BAAAJK010000018">
    <property type="protein sequence ID" value="GAA1392663.1"/>
    <property type="molecule type" value="Genomic_DNA"/>
</dbReference>
<evidence type="ECO:0000313" key="3">
    <source>
        <dbReference type="Proteomes" id="UP001501414"/>
    </source>
</evidence>